<feature type="transmembrane region" description="Helical" evidence="1">
    <location>
        <begin position="47"/>
        <end position="65"/>
    </location>
</feature>
<dbReference type="Pfam" id="PF13826">
    <property type="entry name" value="Monooxy_af470-like"/>
    <property type="match status" value="1"/>
</dbReference>
<proteinExistence type="predicted"/>
<keyword evidence="1" id="KW-0472">Membrane</keyword>
<dbReference type="AlphaFoldDB" id="A0A6A6S9I8"/>
<reference evidence="2" key="1">
    <citation type="journal article" date="2020" name="Stud. Mycol.">
        <title>101 Dothideomycetes genomes: a test case for predicting lifestyles and emergence of pathogens.</title>
        <authorList>
            <person name="Haridas S."/>
            <person name="Albert R."/>
            <person name="Binder M."/>
            <person name="Bloem J."/>
            <person name="Labutti K."/>
            <person name="Salamov A."/>
            <person name="Andreopoulos B."/>
            <person name="Baker S."/>
            <person name="Barry K."/>
            <person name="Bills G."/>
            <person name="Bluhm B."/>
            <person name="Cannon C."/>
            <person name="Castanera R."/>
            <person name="Culley D."/>
            <person name="Daum C."/>
            <person name="Ezra D."/>
            <person name="Gonzalez J."/>
            <person name="Henrissat B."/>
            <person name="Kuo A."/>
            <person name="Liang C."/>
            <person name="Lipzen A."/>
            <person name="Lutzoni F."/>
            <person name="Magnuson J."/>
            <person name="Mondo S."/>
            <person name="Nolan M."/>
            <person name="Ohm R."/>
            <person name="Pangilinan J."/>
            <person name="Park H.-J."/>
            <person name="Ramirez L."/>
            <person name="Alfaro M."/>
            <person name="Sun H."/>
            <person name="Tritt A."/>
            <person name="Yoshinaga Y."/>
            <person name="Zwiers L.-H."/>
            <person name="Turgeon B."/>
            <person name="Goodwin S."/>
            <person name="Spatafora J."/>
            <person name="Crous P."/>
            <person name="Grigoriev I."/>
        </authorList>
    </citation>
    <scope>NUCLEOTIDE SEQUENCE</scope>
    <source>
        <strain evidence="2">CBS 473.64</strain>
    </source>
</reference>
<evidence type="ECO:0008006" key="4">
    <source>
        <dbReference type="Google" id="ProtNLM"/>
    </source>
</evidence>
<dbReference type="OrthoDB" id="3202396at2759"/>
<gene>
    <name evidence="2" type="ORF">P280DRAFT_514887</name>
</gene>
<keyword evidence="3" id="KW-1185">Reference proteome</keyword>
<dbReference type="Proteomes" id="UP000799753">
    <property type="component" value="Unassembled WGS sequence"/>
</dbReference>
<keyword evidence="1" id="KW-0812">Transmembrane</keyword>
<keyword evidence="1" id="KW-1133">Transmembrane helix</keyword>
<organism evidence="2 3">
    <name type="scientific">Massarina eburnea CBS 473.64</name>
    <dbReference type="NCBI Taxonomy" id="1395130"/>
    <lineage>
        <taxon>Eukaryota</taxon>
        <taxon>Fungi</taxon>
        <taxon>Dikarya</taxon>
        <taxon>Ascomycota</taxon>
        <taxon>Pezizomycotina</taxon>
        <taxon>Dothideomycetes</taxon>
        <taxon>Pleosporomycetidae</taxon>
        <taxon>Pleosporales</taxon>
        <taxon>Massarineae</taxon>
        <taxon>Massarinaceae</taxon>
        <taxon>Massarina</taxon>
    </lineage>
</organism>
<protein>
    <recommendedName>
        <fullName evidence="4">DUF4188 domain-containing protein</fullName>
    </recommendedName>
</protein>
<evidence type="ECO:0000313" key="2">
    <source>
        <dbReference type="EMBL" id="KAF2643897.1"/>
    </source>
</evidence>
<dbReference type="EMBL" id="MU006779">
    <property type="protein sequence ID" value="KAF2643897.1"/>
    <property type="molecule type" value="Genomic_DNA"/>
</dbReference>
<evidence type="ECO:0000256" key="1">
    <source>
        <dbReference type="SAM" id="Phobius"/>
    </source>
</evidence>
<feature type="transmembrane region" description="Helical" evidence="1">
    <location>
        <begin position="21"/>
        <end position="41"/>
    </location>
</feature>
<sequence length="263" mass="30017">MSFSERYEKKLFFIHNVFLPTTYRVSTWICLGAVLQLLSLLCLPIRVSILIPVSVILYRLVYAAVRARDVYTTSFTDVRKGRWRTQLPAPDESINAGSDSDGVVIFILGSRINHPQGRIAANALPVGKMFMAMWEEAETNREQWGYLGHTATLGNLFDHEGNTQIWISYWKTLEGLHEFAKCAVHQDGQMAYIKDDSFQYVGIMHETYFARRDSFESINYNFPPFGIGATRWPVDKSKDLGLIDPLVKDGPKSTMFSRMGRKT</sequence>
<evidence type="ECO:0000313" key="3">
    <source>
        <dbReference type="Proteomes" id="UP000799753"/>
    </source>
</evidence>
<dbReference type="InterPro" id="IPR025444">
    <property type="entry name" value="Monooxy_af470"/>
</dbReference>
<accession>A0A6A6S9I8</accession>
<name>A0A6A6S9I8_9PLEO</name>